<gene>
    <name evidence="1" type="ORF">RCL2_000075300</name>
</gene>
<dbReference type="Proteomes" id="UP000615446">
    <property type="component" value="Unassembled WGS sequence"/>
</dbReference>
<evidence type="ECO:0000313" key="2">
    <source>
        <dbReference type="Proteomes" id="UP000615446"/>
    </source>
</evidence>
<comment type="caution">
    <text evidence="1">The sequence shown here is derived from an EMBL/GenBank/DDBJ whole genome shotgun (WGS) entry which is preliminary data.</text>
</comment>
<sequence length="96" mass="11106">MGNFSQNAFFRHKEKNAEVLIYSDTCEQKTKKFFPTILSHLKCFLNQSPDTLQLCFGILRPFDICWSRIVTVVTVTTEPGSHRTGTNHNETKINFH</sequence>
<accession>A0A8H3KQX7</accession>
<dbReference type="EMBL" id="BLAL01000005">
    <property type="protein sequence ID" value="GES73209.1"/>
    <property type="molecule type" value="Genomic_DNA"/>
</dbReference>
<reference evidence="1" key="1">
    <citation type="submission" date="2019-10" db="EMBL/GenBank/DDBJ databases">
        <title>Conservation and host-specific expression of non-tandemly repeated heterogenous ribosome RNA gene in arbuscular mycorrhizal fungi.</title>
        <authorList>
            <person name="Maeda T."/>
            <person name="Kobayashi Y."/>
            <person name="Nakagawa T."/>
            <person name="Ezawa T."/>
            <person name="Yamaguchi K."/>
            <person name="Bino T."/>
            <person name="Nishimoto Y."/>
            <person name="Shigenobu S."/>
            <person name="Kawaguchi M."/>
        </authorList>
    </citation>
    <scope>NUCLEOTIDE SEQUENCE</scope>
    <source>
        <strain evidence="1">HR1</strain>
    </source>
</reference>
<name>A0A8H3KQX7_9GLOM</name>
<dbReference type="AlphaFoldDB" id="A0A8H3KQX7"/>
<protein>
    <submittedName>
        <fullName evidence="1">Uncharacterized protein</fullName>
    </submittedName>
</protein>
<proteinExistence type="predicted"/>
<organism evidence="1 2">
    <name type="scientific">Rhizophagus clarus</name>
    <dbReference type="NCBI Taxonomy" id="94130"/>
    <lineage>
        <taxon>Eukaryota</taxon>
        <taxon>Fungi</taxon>
        <taxon>Fungi incertae sedis</taxon>
        <taxon>Mucoromycota</taxon>
        <taxon>Glomeromycotina</taxon>
        <taxon>Glomeromycetes</taxon>
        <taxon>Glomerales</taxon>
        <taxon>Glomeraceae</taxon>
        <taxon>Rhizophagus</taxon>
    </lineage>
</organism>
<evidence type="ECO:0000313" key="1">
    <source>
        <dbReference type="EMBL" id="GES73209.1"/>
    </source>
</evidence>